<sequence length="153" mass="16948">MKGTAEISEQEKTATLNHFTLSDVPKLVDVIKKVSKENYQKIVVEIYKGSRLVFLSAGDQTTAENNLWAKKKYNVVAQYEHSSLYEKAVYNADNKVFFESSGYSPTDYAIVGGGFPLNVATVGFSGVLVISGLTDEEDHELAYIALTELKKLQ</sequence>
<dbReference type="PIRSF" id="PIRSF008757">
    <property type="entry name" value="UCP008757"/>
    <property type="match status" value="1"/>
</dbReference>
<dbReference type="InterPro" id="IPR005624">
    <property type="entry name" value="PduO/GlcC-like"/>
</dbReference>
<dbReference type="Gene3D" id="3.30.450.150">
    <property type="entry name" value="Haem-degrading domain"/>
    <property type="match status" value="1"/>
</dbReference>
<dbReference type="RefSeq" id="WP_057736321.1">
    <property type="nucleotide sequence ID" value="NZ_AZEG01000005.1"/>
</dbReference>
<dbReference type="Pfam" id="PF03928">
    <property type="entry name" value="HbpS-like"/>
    <property type="match status" value="1"/>
</dbReference>
<dbReference type="EMBL" id="AZEG01000005">
    <property type="protein sequence ID" value="KRL38361.1"/>
    <property type="molecule type" value="Genomic_DNA"/>
</dbReference>
<proteinExistence type="predicted"/>
<evidence type="ECO:0000313" key="2">
    <source>
        <dbReference type="Proteomes" id="UP000051155"/>
    </source>
</evidence>
<dbReference type="InterPro" id="IPR010371">
    <property type="entry name" value="YBR137W-like"/>
</dbReference>
<dbReference type="STRING" id="1423812.FD20_GL001984"/>
<protein>
    <submittedName>
        <fullName evidence="1">Uncharacterized protein</fullName>
    </submittedName>
</protein>
<gene>
    <name evidence="1" type="ORF">FD20_GL001984</name>
</gene>
<name>A0A0R1Q0Y9_9LACO</name>
<keyword evidence="2" id="KW-1185">Reference proteome</keyword>
<dbReference type="PATRIC" id="fig|1423812.3.peg.2105"/>
<dbReference type="PANTHER" id="PTHR28255">
    <property type="match status" value="1"/>
</dbReference>
<dbReference type="InterPro" id="IPR038084">
    <property type="entry name" value="PduO/GlcC-like_sf"/>
</dbReference>
<organism evidence="1 2">
    <name type="scientific">Liquorilactobacillus uvarum DSM 19971</name>
    <dbReference type="NCBI Taxonomy" id="1423812"/>
    <lineage>
        <taxon>Bacteria</taxon>
        <taxon>Bacillati</taxon>
        <taxon>Bacillota</taxon>
        <taxon>Bacilli</taxon>
        <taxon>Lactobacillales</taxon>
        <taxon>Lactobacillaceae</taxon>
        <taxon>Liquorilactobacillus</taxon>
    </lineage>
</organism>
<dbReference type="PANTHER" id="PTHR28255:SF1">
    <property type="entry name" value="UPF0303 PROTEIN YBR137W"/>
    <property type="match status" value="1"/>
</dbReference>
<dbReference type="SUPFAM" id="SSF143744">
    <property type="entry name" value="GlcG-like"/>
    <property type="match status" value="1"/>
</dbReference>
<comment type="caution">
    <text evidence="1">The sequence shown here is derived from an EMBL/GenBank/DDBJ whole genome shotgun (WGS) entry which is preliminary data.</text>
</comment>
<evidence type="ECO:0000313" key="1">
    <source>
        <dbReference type="EMBL" id="KRL38361.1"/>
    </source>
</evidence>
<accession>A0A0R1Q0Y9</accession>
<reference evidence="1 2" key="1">
    <citation type="journal article" date="2015" name="Genome Announc.">
        <title>Expanding the biotechnology potential of lactobacilli through comparative genomics of 213 strains and associated genera.</title>
        <authorList>
            <person name="Sun Z."/>
            <person name="Harris H.M."/>
            <person name="McCann A."/>
            <person name="Guo C."/>
            <person name="Argimon S."/>
            <person name="Zhang W."/>
            <person name="Yang X."/>
            <person name="Jeffery I.B."/>
            <person name="Cooney J.C."/>
            <person name="Kagawa T.F."/>
            <person name="Liu W."/>
            <person name="Song Y."/>
            <person name="Salvetti E."/>
            <person name="Wrobel A."/>
            <person name="Rasinkangas P."/>
            <person name="Parkhill J."/>
            <person name="Rea M.C."/>
            <person name="O'Sullivan O."/>
            <person name="Ritari J."/>
            <person name="Douillard F.P."/>
            <person name="Paul Ross R."/>
            <person name="Yang R."/>
            <person name="Briner A.E."/>
            <person name="Felis G.E."/>
            <person name="de Vos W.M."/>
            <person name="Barrangou R."/>
            <person name="Klaenhammer T.R."/>
            <person name="Caufield P.W."/>
            <person name="Cui Y."/>
            <person name="Zhang H."/>
            <person name="O'Toole P.W."/>
        </authorList>
    </citation>
    <scope>NUCLEOTIDE SEQUENCE [LARGE SCALE GENOMIC DNA]</scope>
    <source>
        <strain evidence="1 2">DSM 19971</strain>
    </source>
</reference>
<dbReference type="AlphaFoldDB" id="A0A0R1Q0Y9"/>
<dbReference type="Proteomes" id="UP000051155">
    <property type="component" value="Unassembled WGS sequence"/>
</dbReference>
<dbReference type="OrthoDB" id="9815315at2"/>